<keyword evidence="1" id="KW-0805">Transcription regulation</keyword>
<evidence type="ECO:0000259" key="4">
    <source>
        <dbReference type="PROSITE" id="PS50043"/>
    </source>
</evidence>
<accession>A0A386HT56</accession>
<evidence type="ECO:0000313" key="6">
    <source>
        <dbReference type="Proteomes" id="UP000266118"/>
    </source>
</evidence>
<dbReference type="Proteomes" id="UP000266118">
    <property type="component" value="Chromosome"/>
</dbReference>
<dbReference type="CDD" id="cd06170">
    <property type="entry name" value="LuxR_C_like"/>
    <property type="match status" value="1"/>
</dbReference>
<evidence type="ECO:0000256" key="3">
    <source>
        <dbReference type="ARBA" id="ARBA00023163"/>
    </source>
</evidence>
<dbReference type="Gene3D" id="3.30.450.20">
    <property type="entry name" value="PAS domain"/>
    <property type="match status" value="1"/>
</dbReference>
<feature type="domain" description="HTH luxR-type" evidence="4">
    <location>
        <begin position="186"/>
        <end position="251"/>
    </location>
</feature>
<name>A0A386HT56_9BACT</name>
<dbReference type="InterPro" id="IPR000792">
    <property type="entry name" value="Tscrpt_reg_LuxR_C"/>
</dbReference>
<dbReference type="KEGG" id="ark:D6B99_16440"/>
<dbReference type="Gene3D" id="1.10.10.10">
    <property type="entry name" value="Winged helix-like DNA-binding domain superfamily/Winged helix DNA-binding domain"/>
    <property type="match status" value="1"/>
</dbReference>
<dbReference type="RefSeq" id="WP_119990426.1">
    <property type="nucleotide sequence ID" value="NZ_CP032489.1"/>
</dbReference>
<dbReference type="SMART" id="SM00421">
    <property type="entry name" value="HTH_LUXR"/>
    <property type="match status" value="1"/>
</dbReference>
<dbReference type="AlphaFoldDB" id="A0A386HT56"/>
<dbReference type="GO" id="GO:0006355">
    <property type="term" value="P:regulation of DNA-templated transcription"/>
    <property type="evidence" value="ECO:0007669"/>
    <property type="project" value="InterPro"/>
</dbReference>
<reference evidence="5 6" key="1">
    <citation type="submission" date="2018-09" db="EMBL/GenBank/DDBJ databases">
        <title>Arachidicoccus sp. nov., a bacterium isolated from soil.</title>
        <authorList>
            <person name="Weon H.-Y."/>
            <person name="Kwon S.-W."/>
            <person name="Lee S.A."/>
        </authorList>
    </citation>
    <scope>NUCLEOTIDE SEQUENCE [LARGE SCALE GENOMIC DNA]</scope>
    <source>
        <strain evidence="5 6">KIS59-12</strain>
    </source>
</reference>
<keyword evidence="2" id="KW-0238">DNA-binding</keyword>
<dbReference type="SUPFAM" id="SSF46894">
    <property type="entry name" value="C-terminal effector domain of the bipartite response regulators"/>
    <property type="match status" value="1"/>
</dbReference>
<evidence type="ECO:0000256" key="1">
    <source>
        <dbReference type="ARBA" id="ARBA00023015"/>
    </source>
</evidence>
<dbReference type="PROSITE" id="PS50043">
    <property type="entry name" value="HTH_LUXR_2"/>
    <property type="match status" value="1"/>
</dbReference>
<organism evidence="5 6">
    <name type="scientific">Arachidicoccus soli</name>
    <dbReference type="NCBI Taxonomy" id="2341117"/>
    <lineage>
        <taxon>Bacteria</taxon>
        <taxon>Pseudomonadati</taxon>
        <taxon>Bacteroidota</taxon>
        <taxon>Chitinophagia</taxon>
        <taxon>Chitinophagales</taxon>
        <taxon>Chitinophagaceae</taxon>
        <taxon>Arachidicoccus</taxon>
    </lineage>
</organism>
<dbReference type="OrthoDB" id="1727128at2"/>
<gene>
    <name evidence="5" type="ORF">D6B99_16440</name>
</gene>
<proteinExistence type="predicted"/>
<evidence type="ECO:0000256" key="2">
    <source>
        <dbReference type="ARBA" id="ARBA00023125"/>
    </source>
</evidence>
<keyword evidence="6" id="KW-1185">Reference proteome</keyword>
<dbReference type="Pfam" id="PF00196">
    <property type="entry name" value="GerE"/>
    <property type="match status" value="1"/>
</dbReference>
<keyword evidence="3" id="KW-0804">Transcription</keyword>
<sequence>MQSTVNDFFRPIKLEDYPSDQDYERIKPYVRAIELASHLTYQSVYIIDYYRRGFIYVSDNPLLLCGNTPEVVMKMGYNFYLKYVPEEDLELLLEINQAGFAFYSNIKMEDRKKYSISYNFHIVQPNSHPLLINHKLAPLVLDKSGNIWLALCYVSTSSDNKSGNILIRKHKSEKVYQYDLKEKLWKLRSDLKLTAIEKEILILSCQGLTMSEIANQLFLTVNTIKFHRKKIFQILNVRNITEAISYAANYNFI</sequence>
<dbReference type="PRINTS" id="PR00038">
    <property type="entry name" value="HTHLUXR"/>
</dbReference>
<dbReference type="InterPro" id="IPR016032">
    <property type="entry name" value="Sig_transdc_resp-reg_C-effctor"/>
</dbReference>
<evidence type="ECO:0000313" key="5">
    <source>
        <dbReference type="EMBL" id="AYD49065.1"/>
    </source>
</evidence>
<dbReference type="EMBL" id="CP032489">
    <property type="protein sequence ID" value="AYD49065.1"/>
    <property type="molecule type" value="Genomic_DNA"/>
</dbReference>
<dbReference type="PANTHER" id="PTHR44688">
    <property type="entry name" value="DNA-BINDING TRANSCRIPTIONAL ACTIVATOR DEVR_DOSR"/>
    <property type="match status" value="1"/>
</dbReference>
<dbReference type="PANTHER" id="PTHR44688:SF16">
    <property type="entry name" value="DNA-BINDING TRANSCRIPTIONAL ACTIVATOR DEVR_DOSR"/>
    <property type="match status" value="1"/>
</dbReference>
<protein>
    <submittedName>
        <fullName evidence="5">LuxR family transcriptional regulator</fullName>
    </submittedName>
</protein>
<dbReference type="GO" id="GO:0003677">
    <property type="term" value="F:DNA binding"/>
    <property type="evidence" value="ECO:0007669"/>
    <property type="project" value="UniProtKB-KW"/>
</dbReference>
<dbReference type="InterPro" id="IPR036388">
    <property type="entry name" value="WH-like_DNA-bd_sf"/>
</dbReference>